<feature type="region of interest" description="Disordered" evidence="1">
    <location>
        <begin position="445"/>
        <end position="515"/>
    </location>
</feature>
<dbReference type="Pfam" id="PF10544">
    <property type="entry name" value="T5orf172"/>
    <property type="match status" value="1"/>
</dbReference>
<feature type="domain" description="Bacteriophage T5 Orf172 DNA-binding" evidence="2">
    <location>
        <begin position="162"/>
        <end position="260"/>
    </location>
</feature>
<evidence type="ECO:0000259" key="2">
    <source>
        <dbReference type="Pfam" id="PF10544"/>
    </source>
</evidence>
<feature type="compositionally biased region" description="Polar residues" evidence="1">
    <location>
        <begin position="476"/>
        <end position="487"/>
    </location>
</feature>
<reference evidence="3" key="2">
    <citation type="submission" date="2020-02" db="EMBL/GenBank/DDBJ databases">
        <authorList>
            <person name="Gilchrist C.L.M."/>
            <person name="Chooi Y.-H."/>
        </authorList>
    </citation>
    <scope>NUCLEOTIDE SEQUENCE</scope>
    <source>
        <strain evidence="3">MST-FP2251</strain>
    </source>
</reference>
<gene>
    <name evidence="3" type="ORF">FE257_011604</name>
</gene>
<dbReference type="Proteomes" id="UP001194746">
    <property type="component" value="Unassembled WGS sequence"/>
</dbReference>
<feature type="region of interest" description="Disordered" evidence="1">
    <location>
        <begin position="32"/>
        <end position="133"/>
    </location>
</feature>
<comment type="caution">
    <text evidence="3">The sequence shown here is derived from an EMBL/GenBank/DDBJ whole genome shotgun (WGS) entry which is preliminary data.</text>
</comment>
<evidence type="ECO:0000256" key="1">
    <source>
        <dbReference type="SAM" id="MobiDB-lite"/>
    </source>
</evidence>
<keyword evidence="4" id="KW-1185">Reference proteome</keyword>
<accession>A0AAD4CV85</accession>
<dbReference type="PANTHER" id="PTHR28094">
    <property type="entry name" value="MEIOTICALLY UP-REGULATED GENE 113 PROTEIN"/>
    <property type="match status" value="1"/>
</dbReference>
<evidence type="ECO:0000313" key="3">
    <source>
        <dbReference type="EMBL" id="KAF9893181.1"/>
    </source>
</evidence>
<protein>
    <recommendedName>
        <fullName evidence="2">Bacteriophage T5 Orf172 DNA-binding domain-containing protein</fullName>
    </recommendedName>
</protein>
<dbReference type="EMBL" id="VCAU01000008">
    <property type="protein sequence ID" value="KAF9893181.1"/>
    <property type="molecule type" value="Genomic_DNA"/>
</dbReference>
<dbReference type="AlphaFoldDB" id="A0AAD4CV85"/>
<dbReference type="InterPro" id="IPR053006">
    <property type="entry name" value="Meiosis_regulatory"/>
</dbReference>
<evidence type="ECO:0000313" key="4">
    <source>
        <dbReference type="Proteomes" id="UP001194746"/>
    </source>
</evidence>
<sequence length="515" mass="58524">MVSSRQSLPVDSDVEMLVDGVSLPETGDVMYLEGLATSAPGGNGEKKRRGKPKGSPNQKKGSPHVDEKRPTTPIPSDEDDDEDEEELPEDVGMSEQEDHQTPAPSTPQRSPSAAPVHSLRTPQTEDRTTPTVITPKGLESIDQIIAKMCGTMRTIPVKYESGYVYVFCEPTEETTFYKIGHAVCPETRLKDLQKNCFAGWTMYDRPYNPRNPIGECVRVENLAHYQLRNYACTFECRCKTKHREYFSGKKQAGLNMLQFWIDWLQREQPFGEDRHLTPFWADRVDALDMKMRSRLRHLFKCGQKGCAGRIDTHRGACQDCLETGWKLWTEPTSFERFEYGCRTQMMGWPRIQDLLLWLWKCGSFCISESTLFWTLDKMAYLPSLWTHFIKPAKDMVGWRFILCCVLFCLPGPFHGQFSVEPDKLIPGAIFVMVVFFIHSKPQETSVKSAPMSPEAKKRLQASSPLMAKGSPKTPDITPSTQEMTQVTPEGDRYLRVSPPEGTPSRPPRSKRDPAH</sequence>
<name>A0AAD4CV85_ASPNN</name>
<dbReference type="PANTHER" id="PTHR28094:SF1">
    <property type="entry name" value="MEIOTICALLY UP-REGULATED GENE 113 PROTEIN"/>
    <property type="match status" value="1"/>
</dbReference>
<feature type="compositionally biased region" description="Acidic residues" evidence="1">
    <location>
        <begin position="76"/>
        <end position="89"/>
    </location>
</feature>
<dbReference type="InterPro" id="IPR018306">
    <property type="entry name" value="Phage_T5_Orf172_DNA-bd"/>
</dbReference>
<proteinExistence type="predicted"/>
<feature type="compositionally biased region" description="Polar residues" evidence="1">
    <location>
        <begin position="102"/>
        <end position="111"/>
    </location>
</feature>
<organism evidence="3 4">
    <name type="scientific">Aspergillus nanangensis</name>
    <dbReference type="NCBI Taxonomy" id="2582783"/>
    <lineage>
        <taxon>Eukaryota</taxon>
        <taxon>Fungi</taxon>
        <taxon>Dikarya</taxon>
        <taxon>Ascomycota</taxon>
        <taxon>Pezizomycotina</taxon>
        <taxon>Eurotiomycetes</taxon>
        <taxon>Eurotiomycetidae</taxon>
        <taxon>Eurotiales</taxon>
        <taxon>Aspergillaceae</taxon>
        <taxon>Aspergillus</taxon>
        <taxon>Aspergillus subgen. Circumdati</taxon>
    </lineage>
</organism>
<reference evidence="3" key="1">
    <citation type="journal article" date="2019" name="Beilstein J. Org. Chem.">
        <title>Nanangenines: drimane sesquiterpenoids as the dominant metabolite cohort of a novel Australian fungus, Aspergillus nanangensis.</title>
        <authorList>
            <person name="Lacey H.J."/>
            <person name="Gilchrist C.L.M."/>
            <person name="Crombie A."/>
            <person name="Kalaitzis J.A."/>
            <person name="Vuong D."/>
            <person name="Rutledge P.J."/>
            <person name="Turner P."/>
            <person name="Pitt J.I."/>
            <person name="Lacey E."/>
            <person name="Chooi Y.H."/>
            <person name="Piggott A.M."/>
        </authorList>
    </citation>
    <scope>NUCLEOTIDE SEQUENCE</scope>
    <source>
        <strain evidence="3">MST-FP2251</strain>
    </source>
</reference>